<dbReference type="InterPro" id="IPR014729">
    <property type="entry name" value="Rossmann-like_a/b/a_fold"/>
</dbReference>
<dbReference type="InterPro" id="IPR033911">
    <property type="entry name" value="MetRS_core"/>
</dbReference>
<name>A0ABQ8SYP4_PERAM</name>
<keyword evidence="6 9" id="KW-0030">Aminoacyl-tRNA synthetase</keyword>
<dbReference type="CDD" id="cd07957">
    <property type="entry name" value="Anticodon_Ia_Met"/>
    <property type="match status" value="1"/>
</dbReference>
<dbReference type="EC" id="6.1.1.10" evidence="1"/>
<dbReference type="InterPro" id="IPR015413">
    <property type="entry name" value="Methionyl/Leucyl_tRNA_Synth"/>
</dbReference>
<keyword evidence="4 9" id="KW-0067">ATP-binding</keyword>
<protein>
    <recommendedName>
        <fullName evidence="7">Methionine--tRNA ligase, mitochondrial</fullName>
        <ecNumber evidence="1">6.1.1.10</ecNumber>
    </recommendedName>
    <alternativeName>
        <fullName evidence="8">Mitochondrial methionyl-tRNA synthetase</fullName>
    </alternativeName>
</protein>
<accession>A0ABQ8SYP4</accession>
<dbReference type="Gene3D" id="2.170.220.10">
    <property type="match status" value="1"/>
</dbReference>
<comment type="caution">
    <text evidence="12">The sequence shown here is derived from an EMBL/GenBank/DDBJ whole genome shotgun (WGS) entry which is preliminary data.</text>
</comment>
<evidence type="ECO:0000259" key="11">
    <source>
        <dbReference type="Pfam" id="PF19303"/>
    </source>
</evidence>
<feature type="non-terminal residue" evidence="12">
    <location>
        <position position="1"/>
    </location>
</feature>
<dbReference type="Gene3D" id="3.40.50.620">
    <property type="entry name" value="HUPs"/>
    <property type="match status" value="1"/>
</dbReference>
<evidence type="ECO:0000256" key="3">
    <source>
        <dbReference type="ARBA" id="ARBA00022741"/>
    </source>
</evidence>
<dbReference type="SUPFAM" id="SSF47323">
    <property type="entry name" value="Anticodon-binding domain of a subclass of class I aminoacyl-tRNA synthetases"/>
    <property type="match status" value="1"/>
</dbReference>
<dbReference type="PANTHER" id="PTHR43326:SF1">
    <property type="entry name" value="METHIONINE--TRNA LIGASE, MITOCHONDRIAL"/>
    <property type="match status" value="1"/>
</dbReference>
<dbReference type="InterPro" id="IPR041872">
    <property type="entry name" value="Anticodon_Met"/>
</dbReference>
<keyword evidence="3 9" id="KW-0547">Nucleotide-binding</keyword>
<gene>
    <name evidence="12" type="ORF">ANN_07469</name>
</gene>
<dbReference type="InterPro" id="IPR009080">
    <property type="entry name" value="tRNAsynth_Ia_anticodon-bd"/>
</dbReference>
<evidence type="ECO:0000256" key="5">
    <source>
        <dbReference type="ARBA" id="ARBA00022917"/>
    </source>
</evidence>
<evidence type="ECO:0000259" key="10">
    <source>
        <dbReference type="Pfam" id="PF09334"/>
    </source>
</evidence>
<evidence type="ECO:0000256" key="1">
    <source>
        <dbReference type="ARBA" id="ARBA00012838"/>
    </source>
</evidence>
<comment type="similarity">
    <text evidence="9">Belongs to the class-I aminoacyl-tRNA synthetase family.</text>
</comment>
<dbReference type="Pfam" id="PF19303">
    <property type="entry name" value="Anticodon_3"/>
    <property type="match status" value="1"/>
</dbReference>
<dbReference type="Gene3D" id="1.10.730.10">
    <property type="entry name" value="Isoleucyl-tRNA Synthetase, Domain 1"/>
    <property type="match status" value="1"/>
</dbReference>
<sequence>LFSLLSAPHIGHVYTAVIADAAHRFQKLLGCQGTLFSTGTDEHGIKIQEAAAQAGSAPLQYCDRVSQQYRTLFQTLGIDYTDFVRTTEERHVTEVQKFWNLLESGGHIYPGKYCGWYCTPDEAFLSENQLAERQEPDGRTYKVSAESGHRVEWTEEENFMFRLSSFQGDLLHWLRNEQSVYPEKFRHRLIDFVSNAELLHDVSVSRPKERVHWGIPVPGAPHQTIYVWLDALVSYITVAQSHCWPPDLQIVGKDILKFHGVYWPAFLIAAGLEPPRSLLCHSHWTVDGEKMSKSKGNVVDPWDCISKYTESGLRYFLLREGVAHSDGNYSETKAIRILNSELADSLGNLLNRCSGATVNPGQIFPQFCNDSFIKYCSSSEASSLVESVSALPDVVRQHFEVCNFYKGIDSVLATLHAANRFFESKKPWELRKKQESAHLNAVLHLTMETLRVCGIVLQPIVPRLSDMLLSKLGIPQHRRMWGDIRPFSWEQEKLQEASLGTEKVTLYKRILQAK</sequence>
<keyword evidence="5 9" id="KW-0648">Protein biosynthesis</keyword>
<dbReference type="EMBL" id="JAJSOF020000017">
    <property type="protein sequence ID" value="KAJ4439347.1"/>
    <property type="molecule type" value="Genomic_DNA"/>
</dbReference>
<keyword evidence="2 9" id="KW-0436">Ligase</keyword>
<proteinExistence type="inferred from homology"/>
<dbReference type="NCBIfam" id="TIGR00398">
    <property type="entry name" value="metG"/>
    <property type="match status" value="1"/>
</dbReference>
<evidence type="ECO:0000313" key="13">
    <source>
        <dbReference type="Proteomes" id="UP001148838"/>
    </source>
</evidence>
<evidence type="ECO:0000256" key="9">
    <source>
        <dbReference type="RuleBase" id="RU363039"/>
    </source>
</evidence>
<feature type="domain" description="Methionyl-tRNA synthetase anticodon-binding" evidence="11">
    <location>
        <begin position="382"/>
        <end position="482"/>
    </location>
</feature>
<reference evidence="12 13" key="1">
    <citation type="journal article" date="2022" name="Allergy">
        <title>Genome assembly and annotation of Periplaneta americana reveal a comprehensive cockroach allergen profile.</title>
        <authorList>
            <person name="Wang L."/>
            <person name="Xiong Q."/>
            <person name="Saelim N."/>
            <person name="Wang L."/>
            <person name="Nong W."/>
            <person name="Wan A.T."/>
            <person name="Shi M."/>
            <person name="Liu X."/>
            <person name="Cao Q."/>
            <person name="Hui J.H.L."/>
            <person name="Sookrung N."/>
            <person name="Leung T.F."/>
            <person name="Tungtrongchitr A."/>
            <person name="Tsui S.K.W."/>
        </authorList>
    </citation>
    <scope>NUCLEOTIDE SEQUENCE [LARGE SCALE GENOMIC DNA]</scope>
    <source>
        <strain evidence="12">PWHHKU_190912</strain>
    </source>
</reference>
<dbReference type="Proteomes" id="UP001148838">
    <property type="component" value="Unassembled WGS sequence"/>
</dbReference>
<dbReference type="Pfam" id="PF09334">
    <property type="entry name" value="tRNA-synt_1g"/>
    <property type="match status" value="1"/>
</dbReference>
<organism evidence="12 13">
    <name type="scientific">Periplaneta americana</name>
    <name type="common">American cockroach</name>
    <name type="synonym">Blatta americana</name>
    <dbReference type="NCBI Taxonomy" id="6978"/>
    <lineage>
        <taxon>Eukaryota</taxon>
        <taxon>Metazoa</taxon>
        <taxon>Ecdysozoa</taxon>
        <taxon>Arthropoda</taxon>
        <taxon>Hexapoda</taxon>
        <taxon>Insecta</taxon>
        <taxon>Pterygota</taxon>
        <taxon>Neoptera</taxon>
        <taxon>Polyneoptera</taxon>
        <taxon>Dictyoptera</taxon>
        <taxon>Blattodea</taxon>
        <taxon>Blattoidea</taxon>
        <taxon>Blattidae</taxon>
        <taxon>Blattinae</taxon>
        <taxon>Periplaneta</taxon>
    </lineage>
</organism>
<dbReference type="SUPFAM" id="SSF52374">
    <property type="entry name" value="Nucleotidylyl transferase"/>
    <property type="match status" value="1"/>
</dbReference>
<evidence type="ECO:0000256" key="7">
    <source>
        <dbReference type="ARBA" id="ARBA00026124"/>
    </source>
</evidence>
<evidence type="ECO:0000313" key="12">
    <source>
        <dbReference type="EMBL" id="KAJ4439347.1"/>
    </source>
</evidence>
<keyword evidence="13" id="KW-1185">Reference proteome</keyword>
<dbReference type="InterPro" id="IPR014758">
    <property type="entry name" value="Met-tRNA_synth"/>
</dbReference>
<evidence type="ECO:0000256" key="6">
    <source>
        <dbReference type="ARBA" id="ARBA00023146"/>
    </source>
</evidence>
<dbReference type="PRINTS" id="PR01041">
    <property type="entry name" value="TRNASYNTHMET"/>
</dbReference>
<dbReference type="InterPro" id="IPR023457">
    <property type="entry name" value="Met-tRNA_synth_2"/>
</dbReference>
<evidence type="ECO:0000256" key="2">
    <source>
        <dbReference type="ARBA" id="ARBA00022598"/>
    </source>
</evidence>
<dbReference type="PANTHER" id="PTHR43326">
    <property type="entry name" value="METHIONYL-TRNA SYNTHETASE"/>
    <property type="match status" value="1"/>
</dbReference>
<dbReference type="CDD" id="cd00814">
    <property type="entry name" value="MetRS_core"/>
    <property type="match status" value="1"/>
</dbReference>
<feature type="domain" description="Methionyl/Leucyl tRNA synthetase" evidence="10">
    <location>
        <begin position="7"/>
        <end position="353"/>
    </location>
</feature>
<evidence type="ECO:0000256" key="8">
    <source>
        <dbReference type="ARBA" id="ARBA00030331"/>
    </source>
</evidence>
<evidence type="ECO:0000256" key="4">
    <source>
        <dbReference type="ARBA" id="ARBA00022840"/>
    </source>
</evidence>